<dbReference type="EMBL" id="LT629772">
    <property type="protein sequence ID" value="SDT21922.1"/>
    <property type="molecule type" value="Genomic_DNA"/>
</dbReference>
<keyword evidence="2" id="KW-1185">Reference proteome</keyword>
<evidence type="ECO:0000313" key="1">
    <source>
        <dbReference type="EMBL" id="SDT21922.1"/>
    </source>
</evidence>
<dbReference type="OrthoDB" id="5149156at2"/>
<dbReference type="RefSeq" id="WP_091527809.1">
    <property type="nucleotide sequence ID" value="NZ_LT629772.1"/>
</dbReference>
<dbReference type="STRING" id="630515.SAMN04489812_4632"/>
<protein>
    <submittedName>
        <fullName evidence="1">Uncharacterized protein</fullName>
    </submittedName>
</protein>
<accession>A0A1H1YKI4</accession>
<name>A0A1H1YKI4_9ACTN</name>
<proteinExistence type="predicted"/>
<reference evidence="1 2" key="1">
    <citation type="submission" date="2016-10" db="EMBL/GenBank/DDBJ databases">
        <authorList>
            <person name="de Groot N.N."/>
        </authorList>
    </citation>
    <scope>NUCLEOTIDE SEQUENCE [LARGE SCALE GENOMIC DNA]</scope>
    <source>
        <strain evidence="1 2">DSM 21800</strain>
    </source>
</reference>
<evidence type="ECO:0000313" key="2">
    <source>
        <dbReference type="Proteomes" id="UP000199103"/>
    </source>
</evidence>
<gene>
    <name evidence="1" type="ORF">SAMN04489812_4632</name>
</gene>
<sequence length="97" mass="11053">MATRRFYRRRFLNRRGYHAGAYVLADLQILKDTSGERTVDADLTIADCSRVTSLDLSAYNVGDARNALHKARLLRAIVNDFTDAFEETLAEVYPKLK</sequence>
<dbReference type="AlphaFoldDB" id="A0A1H1YKI4"/>
<organism evidence="1 2">
    <name type="scientific">Microlunatus soli</name>
    <dbReference type="NCBI Taxonomy" id="630515"/>
    <lineage>
        <taxon>Bacteria</taxon>
        <taxon>Bacillati</taxon>
        <taxon>Actinomycetota</taxon>
        <taxon>Actinomycetes</taxon>
        <taxon>Propionibacteriales</taxon>
        <taxon>Propionibacteriaceae</taxon>
        <taxon>Microlunatus</taxon>
    </lineage>
</organism>
<dbReference type="Proteomes" id="UP000199103">
    <property type="component" value="Chromosome I"/>
</dbReference>